<keyword evidence="7" id="KW-0597">Phosphoprotein</keyword>
<dbReference type="InterPro" id="IPR016192">
    <property type="entry name" value="APOBEC/CMP_deaminase_Zn-bd"/>
</dbReference>
<proteinExistence type="inferred from homology"/>
<dbReference type="Ensembl" id="ENSBGRT00000005557.1">
    <property type="protein sequence ID" value="ENSBGRP00000004854.1"/>
    <property type="gene ID" value="ENSBGRG00000002965.1"/>
</dbReference>
<dbReference type="GO" id="GO:0070383">
    <property type="term" value="P:DNA cytosine deamination"/>
    <property type="evidence" value="ECO:0007669"/>
    <property type="project" value="TreeGrafter"/>
</dbReference>
<keyword evidence="10" id="KW-0677">Repeat</keyword>
<dbReference type="Pfam" id="PF18772">
    <property type="entry name" value="APOBEC2"/>
    <property type="match status" value="1"/>
</dbReference>
<evidence type="ECO:0000256" key="5">
    <source>
        <dbReference type="ARBA" id="ARBA00020239"/>
    </source>
</evidence>
<keyword evidence="21" id="KW-1185">Reference proteome</keyword>
<evidence type="ECO:0000256" key="9">
    <source>
        <dbReference type="ARBA" id="ARBA00022723"/>
    </source>
</evidence>
<evidence type="ECO:0000256" key="11">
    <source>
        <dbReference type="ARBA" id="ARBA00022801"/>
    </source>
</evidence>
<dbReference type="AlphaFoldDB" id="A0A8B9WER7"/>
<dbReference type="GO" id="GO:0045087">
    <property type="term" value="P:innate immune response"/>
    <property type="evidence" value="ECO:0007669"/>
    <property type="project" value="UniProtKB-KW"/>
</dbReference>
<evidence type="ECO:0000256" key="12">
    <source>
        <dbReference type="ARBA" id="ARBA00022833"/>
    </source>
</evidence>
<evidence type="ECO:0000256" key="14">
    <source>
        <dbReference type="ARBA" id="ARBA00023118"/>
    </source>
</evidence>
<comment type="subcellular location">
    <subcellularLocation>
        <location evidence="3">Cytoplasm</location>
        <location evidence="3">P-body</location>
    </subcellularLocation>
    <subcellularLocation>
        <location evidence="2">Nucleus</location>
    </subcellularLocation>
</comment>
<evidence type="ECO:0000256" key="6">
    <source>
        <dbReference type="ARBA" id="ARBA00022490"/>
    </source>
</evidence>
<comment type="similarity">
    <text evidence="4">Belongs to the cytidine and deoxycytidylate deaminase family.</text>
</comment>
<protein>
    <recommendedName>
        <fullName evidence="5">DNA dC-&gt;dU-editing enzyme APOBEC-3G</fullName>
        <ecNumber evidence="16">3.5.4.38</ecNumber>
    </recommendedName>
    <alternativeName>
        <fullName evidence="17">Deoxycytidine deaminase</fullName>
    </alternativeName>
</protein>
<dbReference type="InterPro" id="IPR002125">
    <property type="entry name" value="CMP_dCMP_dom"/>
</dbReference>
<evidence type="ECO:0000313" key="21">
    <source>
        <dbReference type="Proteomes" id="UP000694520"/>
    </source>
</evidence>
<keyword evidence="6" id="KW-0963">Cytoplasm</keyword>
<dbReference type="GeneTree" id="ENSGT00940000161999"/>
<evidence type="ECO:0000313" key="20">
    <source>
        <dbReference type="Ensembl" id="ENSBGRP00000004854.1"/>
    </source>
</evidence>
<feature type="domain" description="CMP/dCMP-type deaminase" evidence="19">
    <location>
        <begin position="15"/>
        <end position="137"/>
    </location>
</feature>
<organism evidence="20 21">
    <name type="scientific">Bos mutus grunniens</name>
    <name type="common">Wild yak</name>
    <name type="synonym">Bos grunniens</name>
    <dbReference type="NCBI Taxonomy" id="30521"/>
    <lineage>
        <taxon>Eukaryota</taxon>
        <taxon>Metazoa</taxon>
        <taxon>Chordata</taxon>
        <taxon>Craniata</taxon>
        <taxon>Vertebrata</taxon>
        <taxon>Euteleostomi</taxon>
        <taxon>Mammalia</taxon>
        <taxon>Eutheria</taxon>
        <taxon>Laurasiatheria</taxon>
        <taxon>Artiodactyla</taxon>
        <taxon>Ruminantia</taxon>
        <taxon>Pecora</taxon>
        <taxon>Bovidae</taxon>
        <taxon>Bovinae</taxon>
        <taxon>Bos</taxon>
    </lineage>
</organism>
<dbReference type="PANTHER" id="PTHR13857">
    <property type="entry name" value="MRNA EDITING ENZYME"/>
    <property type="match status" value="1"/>
</dbReference>
<evidence type="ECO:0000256" key="10">
    <source>
        <dbReference type="ARBA" id="ARBA00022737"/>
    </source>
</evidence>
<dbReference type="GO" id="GO:0016554">
    <property type="term" value="P:cytidine to uridine editing"/>
    <property type="evidence" value="ECO:0007669"/>
    <property type="project" value="TreeGrafter"/>
</dbReference>
<reference evidence="20" key="1">
    <citation type="submission" date="2019-05" db="EMBL/GenBank/DDBJ databases">
        <authorList>
            <person name="Zhang S."/>
            <person name="Liu J."/>
        </authorList>
    </citation>
    <scope>NUCLEOTIDE SEQUENCE [LARGE SCALE GENOMIC DNA]</scope>
</reference>
<dbReference type="InterPro" id="IPR016193">
    <property type="entry name" value="Cytidine_deaminase-like"/>
</dbReference>
<sequence>MDEYTFTENFNNQGWPCKTYLCYEVERLDGDATIPLDEYKGFVRNKGLGQPEERCHAELYFLGKIRSWNLDQNQHYRLTCFISWSPCYDCAQKLTTFLKENRHISLHILASRIYTNNRFGCHQSGLCELQAAGARITIMTFEDFKHCWETFVDHKGKPFQPWEGLNVKSQALCAELQAILKVRVPPGCFPGPPPSSPLLSLGLYVWATGSLRCSMQGLLSSFPAQASLAAEQGLQGGLRTSLGLTALRPVGSSFPDQGWDP</sequence>
<dbReference type="InterPro" id="IPR050610">
    <property type="entry name" value="APOBEC_Cyt_Deaminase"/>
</dbReference>
<dbReference type="PANTHER" id="PTHR13857:SF20">
    <property type="entry name" value="DNA DC-DU-EDITING ENZYME APOBEC-3G"/>
    <property type="match status" value="1"/>
</dbReference>
<evidence type="ECO:0000256" key="7">
    <source>
        <dbReference type="ARBA" id="ARBA00022553"/>
    </source>
</evidence>
<keyword evidence="15" id="KW-0539">Nucleus</keyword>
<dbReference type="Proteomes" id="UP000694520">
    <property type="component" value="Chromosome 5"/>
</dbReference>
<keyword evidence="14" id="KW-0051">Antiviral defense</keyword>
<dbReference type="GO" id="GO:0000932">
    <property type="term" value="C:P-body"/>
    <property type="evidence" value="ECO:0007669"/>
    <property type="project" value="UniProtKB-SubCell"/>
</dbReference>
<reference evidence="20" key="2">
    <citation type="submission" date="2025-08" db="UniProtKB">
        <authorList>
            <consortium name="Ensembl"/>
        </authorList>
    </citation>
    <scope>IDENTIFICATION</scope>
</reference>
<comment type="cofactor">
    <cofactor evidence="1">
        <name>Zn(2+)</name>
        <dbReference type="ChEBI" id="CHEBI:29105"/>
    </cofactor>
</comment>
<evidence type="ECO:0000256" key="16">
    <source>
        <dbReference type="ARBA" id="ARBA00029489"/>
    </source>
</evidence>
<accession>A0A8B9WER7</accession>
<evidence type="ECO:0000256" key="3">
    <source>
        <dbReference type="ARBA" id="ARBA00004201"/>
    </source>
</evidence>
<evidence type="ECO:0000256" key="2">
    <source>
        <dbReference type="ARBA" id="ARBA00004123"/>
    </source>
</evidence>
<dbReference type="GO" id="GO:0051607">
    <property type="term" value="P:defense response to virus"/>
    <property type="evidence" value="ECO:0007669"/>
    <property type="project" value="UniProtKB-KW"/>
</dbReference>
<reference evidence="20" key="3">
    <citation type="submission" date="2025-09" db="UniProtKB">
        <authorList>
            <consortium name="Ensembl"/>
        </authorList>
    </citation>
    <scope>IDENTIFICATION</scope>
</reference>
<dbReference type="SUPFAM" id="SSF53927">
    <property type="entry name" value="Cytidine deaminase-like"/>
    <property type="match status" value="1"/>
</dbReference>
<keyword evidence="12" id="KW-0862">Zinc</keyword>
<dbReference type="GO" id="GO:0003723">
    <property type="term" value="F:RNA binding"/>
    <property type="evidence" value="ECO:0007669"/>
    <property type="project" value="TreeGrafter"/>
</dbReference>
<dbReference type="PROSITE" id="PS51747">
    <property type="entry name" value="CYT_DCMP_DEAMINASES_2"/>
    <property type="match status" value="1"/>
</dbReference>
<dbReference type="GO" id="GO:0045869">
    <property type="term" value="P:negative regulation of single stranded viral RNA replication via double stranded DNA intermediate"/>
    <property type="evidence" value="ECO:0007669"/>
    <property type="project" value="TreeGrafter"/>
</dbReference>
<dbReference type="PROSITE" id="PS00903">
    <property type="entry name" value="CYT_DCMP_DEAMINASES_1"/>
    <property type="match status" value="1"/>
</dbReference>
<comment type="catalytic activity">
    <reaction evidence="18">
        <text>a 2'-deoxycytidine in single-stranded DNA + H2O + H(+) = a 2'-deoxyuridine in single-stranded DNA + NH4(+)</text>
        <dbReference type="Rhea" id="RHEA:50948"/>
        <dbReference type="Rhea" id="RHEA-COMP:12846"/>
        <dbReference type="Rhea" id="RHEA-COMP:12847"/>
        <dbReference type="ChEBI" id="CHEBI:15377"/>
        <dbReference type="ChEBI" id="CHEBI:15378"/>
        <dbReference type="ChEBI" id="CHEBI:28938"/>
        <dbReference type="ChEBI" id="CHEBI:85452"/>
        <dbReference type="ChEBI" id="CHEBI:133902"/>
        <dbReference type="EC" id="3.5.4.38"/>
    </reaction>
</comment>
<keyword evidence="9" id="KW-0479">Metal-binding</keyword>
<evidence type="ECO:0000256" key="1">
    <source>
        <dbReference type="ARBA" id="ARBA00001947"/>
    </source>
</evidence>
<keyword evidence="13" id="KW-0391">Immunity</keyword>
<dbReference type="GO" id="GO:0008270">
    <property type="term" value="F:zinc ion binding"/>
    <property type="evidence" value="ECO:0007669"/>
    <property type="project" value="InterPro"/>
</dbReference>
<evidence type="ECO:0000256" key="8">
    <source>
        <dbReference type="ARBA" id="ARBA00022588"/>
    </source>
</evidence>
<dbReference type="GO" id="GO:0005634">
    <property type="term" value="C:nucleus"/>
    <property type="evidence" value="ECO:0007669"/>
    <property type="project" value="UniProtKB-SubCell"/>
</dbReference>
<evidence type="ECO:0000256" key="17">
    <source>
        <dbReference type="ARBA" id="ARBA00032972"/>
    </source>
</evidence>
<evidence type="ECO:0000256" key="4">
    <source>
        <dbReference type="ARBA" id="ARBA00006576"/>
    </source>
</evidence>
<keyword evidence="11" id="KW-0378">Hydrolase</keyword>
<evidence type="ECO:0000259" key="19">
    <source>
        <dbReference type="PROSITE" id="PS51747"/>
    </source>
</evidence>
<dbReference type="CDD" id="cd01283">
    <property type="entry name" value="cytidine_deaminase"/>
    <property type="match status" value="1"/>
</dbReference>
<evidence type="ECO:0000256" key="13">
    <source>
        <dbReference type="ARBA" id="ARBA00022859"/>
    </source>
</evidence>
<dbReference type="EC" id="3.5.4.38" evidence="16"/>
<evidence type="ECO:0000256" key="18">
    <source>
        <dbReference type="ARBA" id="ARBA00049114"/>
    </source>
</evidence>
<name>A0A8B9WER7_BOSMU</name>
<dbReference type="GO" id="GO:0004126">
    <property type="term" value="F:cytidine deaminase activity"/>
    <property type="evidence" value="ECO:0007669"/>
    <property type="project" value="TreeGrafter"/>
</dbReference>
<keyword evidence="8" id="KW-0399">Innate immunity</keyword>
<dbReference type="Gene3D" id="3.40.140.10">
    <property type="entry name" value="Cytidine Deaminase, domain 2"/>
    <property type="match status" value="1"/>
</dbReference>
<evidence type="ECO:0000256" key="15">
    <source>
        <dbReference type="ARBA" id="ARBA00023242"/>
    </source>
</evidence>